<dbReference type="EMBL" id="JARRAF010000021">
    <property type="protein sequence ID" value="MDK2125628.1"/>
    <property type="molecule type" value="Genomic_DNA"/>
</dbReference>
<keyword evidence="2" id="KW-1185">Reference proteome</keyword>
<sequence>MGSLTILLDNSDPLDEVANSIGLAFNIPLIENPTGAYNEYPGYEVKFEGSEGGHIRLLGSPADAYLMEEINSPYSEEEMQYSLVLVFYGDLPCQTQSSMIFSSLAADELCMQIINLLINKKVKIYKKKNPRWVGGGGQYIEYPIA</sequence>
<gene>
    <name evidence="1" type="ORF">PZA18_16355</name>
</gene>
<organism evidence="1 2">
    <name type="scientific">Parachitinimonas caeni</name>
    <dbReference type="NCBI Taxonomy" id="3031301"/>
    <lineage>
        <taxon>Bacteria</taxon>
        <taxon>Pseudomonadati</taxon>
        <taxon>Pseudomonadota</taxon>
        <taxon>Betaproteobacteria</taxon>
        <taxon>Neisseriales</taxon>
        <taxon>Chitinibacteraceae</taxon>
        <taxon>Parachitinimonas</taxon>
    </lineage>
</organism>
<comment type="caution">
    <text evidence="1">The sequence shown here is derived from an EMBL/GenBank/DDBJ whole genome shotgun (WGS) entry which is preliminary data.</text>
</comment>
<reference evidence="1" key="1">
    <citation type="submission" date="2023-03" db="EMBL/GenBank/DDBJ databases">
        <title>Chitinimonas shenzhenensis gen. nov., sp. nov., a novel member of family Burkholderiaceae isolated from activated sludge collected in Shen Zhen, China.</title>
        <authorList>
            <person name="Wang X."/>
        </authorList>
    </citation>
    <scope>NUCLEOTIDE SEQUENCE</scope>
    <source>
        <strain evidence="1">DQS-5</strain>
    </source>
</reference>
<dbReference type="Proteomes" id="UP001172778">
    <property type="component" value="Unassembled WGS sequence"/>
</dbReference>
<name>A0ABT7E003_9NEIS</name>
<evidence type="ECO:0000313" key="2">
    <source>
        <dbReference type="Proteomes" id="UP001172778"/>
    </source>
</evidence>
<dbReference type="RefSeq" id="WP_284101935.1">
    <property type="nucleotide sequence ID" value="NZ_JARRAF010000021.1"/>
</dbReference>
<accession>A0ABT7E003</accession>
<proteinExistence type="predicted"/>
<evidence type="ECO:0000313" key="1">
    <source>
        <dbReference type="EMBL" id="MDK2125628.1"/>
    </source>
</evidence>
<protein>
    <submittedName>
        <fullName evidence="1">Uncharacterized protein</fullName>
    </submittedName>
</protein>